<dbReference type="PANTHER" id="PTHR37947:SF1">
    <property type="entry name" value="BLL2462 PROTEIN"/>
    <property type="match status" value="1"/>
</dbReference>
<organism evidence="2 3">
    <name type="scientific">Budvicia aquatica</name>
    <dbReference type="NCBI Taxonomy" id="82979"/>
    <lineage>
        <taxon>Bacteria</taxon>
        <taxon>Pseudomonadati</taxon>
        <taxon>Pseudomonadota</taxon>
        <taxon>Gammaproteobacteria</taxon>
        <taxon>Enterobacterales</taxon>
        <taxon>Budviciaceae</taxon>
        <taxon>Budvicia</taxon>
    </lineage>
</organism>
<dbReference type="CDD" id="cd03143">
    <property type="entry name" value="A4_beta-galactosidase_middle_domain"/>
    <property type="match status" value="1"/>
</dbReference>
<reference evidence="3" key="1">
    <citation type="submission" date="2017-09" db="EMBL/GenBank/DDBJ databases">
        <title>FDA dAtabase for Regulatory Grade micrObial Sequences (FDA-ARGOS): Supporting development and validation of Infectious Disease Dx tests.</title>
        <authorList>
            <person name="Minogue T."/>
            <person name="Wolcott M."/>
            <person name="Wasieloski L."/>
            <person name="Aguilar W."/>
            <person name="Moore D."/>
            <person name="Tallon L."/>
            <person name="Sadzewicz L."/>
            <person name="Ott S."/>
            <person name="Zhao X."/>
            <person name="Nagaraj S."/>
            <person name="Vavikolanu K."/>
            <person name="Aluvathingal J."/>
            <person name="Nadendla S."/>
            <person name="Sichtig H."/>
        </authorList>
    </citation>
    <scope>NUCLEOTIDE SEQUENCE [LARGE SCALE GENOMIC DNA]</scope>
    <source>
        <strain evidence="3">FDAARGOS_387</strain>
    </source>
</reference>
<dbReference type="AlphaFoldDB" id="A0A2C6DIJ8"/>
<dbReference type="Proteomes" id="UP000224974">
    <property type="component" value="Unassembled WGS sequence"/>
</dbReference>
<dbReference type="Pfam" id="PF07090">
    <property type="entry name" value="GATase1_like"/>
    <property type="match status" value="1"/>
</dbReference>
<evidence type="ECO:0000313" key="3">
    <source>
        <dbReference type="Proteomes" id="UP000224974"/>
    </source>
</evidence>
<dbReference type="InterPro" id="IPR017027">
    <property type="entry name" value="STM3548-like"/>
</dbReference>
<dbReference type="EMBL" id="PDDX01000001">
    <property type="protein sequence ID" value="PHI29027.1"/>
    <property type="molecule type" value="Genomic_DNA"/>
</dbReference>
<name>A0A2C6DIJ8_9GAMM</name>
<dbReference type="RefSeq" id="WP_029095289.1">
    <property type="nucleotide sequence ID" value="NZ_PDDX01000001.1"/>
</dbReference>
<sequence length="253" mass="28856">MNTVNKPLNILFIGESWHIHMIHSKGYDSFTSSKYEEGATYLLKCLREAEVSVNYMPAHQVQISFPQDQADLDKYDVIVISDIGSNTFLLQNDTFYQSKIKPDALEMIKKYVSNGGGLLMIGGYLSFMGIEAKANYKNTILADVLPVIMLDGDDRIEKPAGVYACPVEKEHETVNHFTDWPIFLGYNQVKPKDNTTVALTINDDPLLVYGNFEKGKTACFMSDCSPHWGSHEFMNWKYYTSMWVNILRYISKE</sequence>
<feature type="domain" description="Putative glutamine amidotransferase" evidence="1">
    <location>
        <begin position="10"/>
        <end position="250"/>
    </location>
</feature>
<dbReference type="STRING" id="1111728.GCA_000427805_02890"/>
<dbReference type="OrthoDB" id="9781333at2"/>
<evidence type="ECO:0000259" key="1">
    <source>
        <dbReference type="Pfam" id="PF07090"/>
    </source>
</evidence>
<protein>
    <submittedName>
        <fullName evidence="2">Cytoplasmic protein</fullName>
    </submittedName>
</protein>
<dbReference type="SUPFAM" id="SSF52317">
    <property type="entry name" value="Class I glutamine amidotransferase-like"/>
    <property type="match status" value="1"/>
</dbReference>
<proteinExistence type="predicted"/>
<keyword evidence="3" id="KW-1185">Reference proteome</keyword>
<comment type="caution">
    <text evidence="2">The sequence shown here is derived from an EMBL/GenBank/DDBJ whole genome shotgun (WGS) entry which is preliminary data.</text>
</comment>
<evidence type="ECO:0000313" key="2">
    <source>
        <dbReference type="EMBL" id="PHI29027.1"/>
    </source>
</evidence>
<dbReference type="InterPro" id="IPR029062">
    <property type="entry name" value="Class_I_gatase-like"/>
</dbReference>
<dbReference type="Gene3D" id="3.40.50.880">
    <property type="match status" value="1"/>
</dbReference>
<gene>
    <name evidence="2" type="ORF">CRN84_06705</name>
</gene>
<dbReference type="PANTHER" id="PTHR37947">
    <property type="entry name" value="BLL2462 PROTEIN"/>
    <property type="match status" value="1"/>
</dbReference>
<dbReference type="PIRSF" id="PIRSF034405">
    <property type="entry name" value="UCP034405"/>
    <property type="match status" value="1"/>
</dbReference>
<dbReference type="InterPro" id="IPR010768">
    <property type="entry name" value="GATase1-like"/>
</dbReference>
<accession>A0A2C6DIJ8</accession>